<proteinExistence type="predicted"/>
<keyword evidence="3" id="KW-1185">Reference proteome</keyword>
<comment type="caution">
    <text evidence="2">The sequence shown here is derived from an EMBL/GenBank/DDBJ whole genome shotgun (WGS) entry which is preliminary data.</text>
</comment>
<feature type="domain" description="SWIM-type" evidence="1">
    <location>
        <begin position="70"/>
        <end position="99"/>
    </location>
</feature>
<evidence type="ECO:0000313" key="2">
    <source>
        <dbReference type="EMBL" id="KAK9020427.1"/>
    </source>
</evidence>
<dbReference type="EMBL" id="JBBPBN010000016">
    <property type="protein sequence ID" value="KAK9020427.1"/>
    <property type="molecule type" value="Genomic_DNA"/>
</dbReference>
<name>A0ABR2S5C1_9ROSI</name>
<dbReference type="InterPro" id="IPR007527">
    <property type="entry name" value="Znf_SWIM"/>
</dbReference>
<evidence type="ECO:0000259" key="1">
    <source>
        <dbReference type="Pfam" id="PF04434"/>
    </source>
</evidence>
<evidence type="ECO:0000313" key="3">
    <source>
        <dbReference type="Proteomes" id="UP001396334"/>
    </source>
</evidence>
<gene>
    <name evidence="2" type="ORF">V6N11_010451</name>
</gene>
<organism evidence="2 3">
    <name type="scientific">Hibiscus sabdariffa</name>
    <name type="common">roselle</name>
    <dbReference type="NCBI Taxonomy" id="183260"/>
    <lineage>
        <taxon>Eukaryota</taxon>
        <taxon>Viridiplantae</taxon>
        <taxon>Streptophyta</taxon>
        <taxon>Embryophyta</taxon>
        <taxon>Tracheophyta</taxon>
        <taxon>Spermatophyta</taxon>
        <taxon>Magnoliopsida</taxon>
        <taxon>eudicotyledons</taxon>
        <taxon>Gunneridae</taxon>
        <taxon>Pentapetalae</taxon>
        <taxon>rosids</taxon>
        <taxon>malvids</taxon>
        <taxon>Malvales</taxon>
        <taxon>Malvaceae</taxon>
        <taxon>Malvoideae</taxon>
        <taxon>Hibiscus</taxon>
    </lineage>
</organism>
<dbReference type="Proteomes" id="UP001396334">
    <property type="component" value="Unassembled WGS sequence"/>
</dbReference>
<accession>A0ABR2S5C1</accession>
<reference evidence="2 3" key="1">
    <citation type="journal article" date="2024" name="G3 (Bethesda)">
        <title>Genome assembly of Hibiscus sabdariffa L. provides insights into metabolisms of medicinal natural products.</title>
        <authorList>
            <person name="Kim T."/>
        </authorList>
    </citation>
    <scope>NUCLEOTIDE SEQUENCE [LARGE SCALE GENOMIC DNA]</scope>
    <source>
        <strain evidence="2">TK-2024</strain>
        <tissue evidence="2">Old leaves</tissue>
    </source>
</reference>
<protein>
    <recommendedName>
        <fullName evidence="1">SWIM-type domain-containing protein</fullName>
    </recommendedName>
</protein>
<sequence length="171" mass="19751">MLGKLFATLGKEYFTLKDVGHIFHPRIQKEIQALVVKSNGLYVLPMSRFDTNFRVSEIPRPLQGYDPTSYRVNLEEKWCDYGYFQALKSPCQHAIAACSNSRRDYKNSVDPVYFLHSVCKVYEMEFPAIENLLVHPKSDILDQRLRTNQISLRFHVSNVIKVFGSLIVSCT</sequence>
<dbReference type="Pfam" id="PF04434">
    <property type="entry name" value="SWIM"/>
    <property type="match status" value="1"/>
</dbReference>